<feature type="signal peptide" evidence="1">
    <location>
        <begin position="1"/>
        <end position="23"/>
    </location>
</feature>
<organism evidence="2 3">
    <name type="scientific">Daphnia sinensis</name>
    <dbReference type="NCBI Taxonomy" id="1820382"/>
    <lineage>
        <taxon>Eukaryota</taxon>
        <taxon>Metazoa</taxon>
        <taxon>Ecdysozoa</taxon>
        <taxon>Arthropoda</taxon>
        <taxon>Crustacea</taxon>
        <taxon>Branchiopoda</taxon>
        <taxon>Diplostraca</taxon>
        <taxon>Cladocera</taxon>
        <taxon>Anomopoda</taxon>
        <taxon>Daphniidae</taxon>
        <taxon>Daphnia</taxon>
        <taxon>Daphnia similis group</taxon>
    </lineage>
</organism>
<protein>
    <submittedName>
        <fullName evidence="2">Uncharacterized protein</fullName>
    </submittedName>
</protein>
<feature type="chain" id="PRO_5042154048" evidence="1">
    <location>
        <begin position="24"/>
        <end position="139"/>
    </location>
</feature>
<gene>
    <name evidence="2" type="ORF">GHT06_020728</name>
</gene>
<proteinExistence type="predicted"/>
<evidence type="ECO:0000313" key="2">
    <source>
        <dbReference type="EMBL" id="KAI9552846.1"/>
    </source>
</evidence>
<dbReference type="Proteomes" id="UP000820818">
    <property type="component" value="Linkage Group LG9"/>
</dbReference>
<keyword evidence="3" id="KW-1185">Reference proteome</keyword>
<evidence type="ECO:0000313" key="3">
    <source>
        <dbReference type="Proteomes" id="UP000820818"/>
    </source>
</evidence>
<keyword evidence="1" id="KW-0732">Signal</keyword>
<comment type="caution">
    <text evidence="2">The sequence shown here is derived from an EMBL/GenBank/DDBJ whole genome shotgun (WGS) entry which is preliminary data.</text>
</comment>
<dbReference type="EMBL" id="WJBH02000009">
    <property type="protein sequence ID" value="KAI9552846.1"/>
    <property type="molecule type" value="Genomic_DNA"/>
</dbReference>
<dbReference type="AlphaFoldDB" id="A0AAD5KI59"/>
<sequence>MAAQNNFLAQMLILAICLASALASTSTRDPKELRIFRLSDSSSYRVPSTQFRNGVTQRQISSLINPLIGQQGLGPFFGYFPNFLTQPCPECQNCTVCPVVPVPPPPKTITECGDTGSTTPVSAAQTAPSNWAFPFPFRP</sequence>
<name>A0AAD5KI59_9CRUS</name>
<evidence type="ECO:0000256" key="1">
    <source>
        <dbReference type="SAM" id="SignalP"/>
    </source>
</evidence>
<accession>A0AAD5KI59</accession>
<reference evidence="2 3" key="1">
    <citation type="submission" date="2022-05" db="EMBL/GenBank/DDBJ databases">
        <title>A multi-omics perspective on studying reproductive biology in Daphnia sinensis.</title>
        <authorList>
            <person name="Jia J."/>
        </authorList>
    </citation>
    <scope>NUCLEOTIDE SEQUENCE [LARGE SCALE GENOMIC DNA]</scope>
    <source>
        <strain evidence="2 3">WSL</strain>
    </source>
</reference>